<evidence type="ECO:0000313" key="2">
    <source>
        <dbReference type="Proteomes" id="UP000252189"/>
    </source>
</evidence>
<comment type="caution">
    <text evidence="1">The sequence shown here is derived from an EMBL/GenBank/DDBJ whole genome shotgun (WGS) entry which is preliminary data.</text>
</comment>
<protein>
    <submittedName>
        <fullName evidence="1">Uncharacterized protein</fullName>
    </submittedName>
</protein>
<proteinExistence type="predicted"/>
<sequence length="139" mass="14642">MTGSGVASVATVGANPYEATIGDDRLFVPGRDDGTVTVLDPDPSSQQRHEVGGRPWAVVMLNGDPWVLNRECAVLHALDDGTLVDVPAPAFAGAANPASDTLVVTHYDDDRVSLVAPAESETVWTVETPAEPFDPLLIH</sequence>
<dbReference type="AlphaFoldDB" id="A0A368N503"/>
<name>A0A368N503_9EURY</name>
<reference evidence="1 2" key="1">
    <citation type="submission" date="2018-07" db="EMBL/GenBank/DDBJ databases">
        <title>Genome sequences of Haloplanus salinus JCM 18368T.</title>
        <authorList>
            <person name="Kim Y.B."/>
            <person name="Roh S.W."/>
        </authorList>
    </citation>
    <scope>NUCLEOTIDE SEQUENCE [LARGE SCALE GENOMIC DNA]</scope>
    <source>
        <strain evidence="1 2">JCM 18368</strain>
    </source>
</reference>
<organism evidence="1 2">
    <name type="scientific">Haloplanus salinus</name>
    <dbReference type="NCBI Taxonomy" id="1126245"/>
    <lineage>
        <taxon>Archaea</taxon>
        <taxon>Methanobacteriati</taxon>
        <taxon>Methanobacteriota</taxon>
        <taxon>Stenosarchaea group</taxon>
        <taxon>Halobacteria</taxon>
        <taxon>Halobacteriales</taxon>
        <taxon>Haloferacaceae</taxon>
        <taxon>Haloplanus</taxon>
    </lineage>
</organism>
<evidence type="ECO:0000313" key="1">
    <source>
        <dbReference type="EMBL" id="RCU44339.1"/>
    </source>
</evidence>
<gene>
    <name evidence="1" type="ORF">DU504_16370</name>
</gene>
<dbReference type="SUPFAM" id="SSF63829">
    <property type="entry name" value="Calcium-dependent phosphotriesterase"/>
    <property type="match status" value="1"/>
</dbReference>
<dbReference type="Proteomes" id="UP000252189">
    <property type="component" value="Unassembled WGS sequence"/>
</dbReference>
<dbReference type="OrthoDB" id="323500at2157"/>
<dbReference type="RefSeq" id="WP_114450510.1">
    <property type="nucleotide sequence ID" value="NZ_QPHM01000003.1"/>
</dbReference>
<dbReference type="EMBL" id="QPHM01000003">
    <property type="protein sequence ID" value="RCU44339.1"/>
    <property type="molecule type" value="Genomic_DNA"/>
</dbReference>
<keyword evidence="2" id="KW-1185">Reference proteome</keyword>
<dbReference type="Gene3D" id="2.130.10.10">
    <property type="entry name" value="YVTN repeat-like/Quinoprotein amine dehydrogenase"/>
    <property type="match status" value="1"/>
</dbReference>
<dbReference type="InterPro" id="IPR015943">
    <property type="entry name" value="WD40/YVTN_repeat-like_dom_sf"/>
</dbReference>
<accession>A0A368N503</accession>